<dbReference type="InParanoid" id="G9EU79"/>
<evidence type="ECO:0000256" key="1">
    <source>
        <dbReference type="SAM" id="MobiDB-lite"/>
    </source>
</evidence>
<feature type="region of interest" description="Disordered" evidence="1">
    <location>
        <begin position="1"/>
        <end position="21"/>
    </location>
</feature>
<proteinExistence type="predicted"/>
<sequence>MSAFTIASTMPLTSNPDPIPGDDKPIMSLNLLIDAKISINK</sequence>
<reference evidence="2 3" key="1">
    <citation type="journal article" date="2011" name="BMC Genomics">
        <title>Insight into cross-talk between intra-amoebal pathogens.</title>
        <authorList>
            <person name="Gimenez G."/>
            <person name="Bertelli C."/>
            <person name="Moliner C."/>
            <person name="Robert C."/>
            <person name="Raoult D."/>
            <person name="Fournier P.E."/>
            <person name="Greub G."/>
        </authorList>
    </citation>
    <scope>NUCLEOTIDE SEQUENCE [LARGE SCALE GENOMIC DNA]</scope>
    <source>
        <strain evidence="2 3">LLAP12</strain>
    </source>
</reference>
<feature type="compositionally biased region" description="Polar residues" evidence="1">
    <location>
        <begin position="1"/>
        <end position="16"/>
    </location>
</feature>
<keyword evidence="3" id="KW-1185">Reference proteome</keyword>
<organism evidence="2 3">
    <name type="scientific">Legionella drancourtii LLAP12</name>
    <dbReference type="NCBI Taxonomy" id="658187"/>
    <lineage>
        <taxon>Bacteria</taxon>
        <taxon>Pseudomonadati</taxon>
        <taxon>Pseudomonadota</taxon>
        <taxon>Gammaproteobacteria</taxon>
        <taxon>Legionellales</taxon>
        <taxon>Legionellaceae</taxon>
        <taxon>Legionella</taxon>
    </lineage>
</organism>
<dbReference type="Proteomes" id="UP000002770">
    <property type="component" value="Unassembled WGS sequence"/>
</dbReference>
<dbReference type="STRING" id="658187.LDG_8871"/>
<gene>
    <name evidence="2" type="ORF">LDG_8871</name>
</gene>
<dbReference type="HOGENOM" id="CLU_3272147_0_0_6"/>
<dbReference type="EMBL" id="JH413849">
    <property type="protein sequence ID" value="EHL29153.1"/>
    <property type="molecule type" value="Genomic_DNA"/>
</dbReference>
<protein>
    <submittedName>
        <fullName evidence="2">Uncharacterized protein</fullName>
    </submittedName>
</protein>
<evidence type="ECO:0000313" key="2">
    <source>
        <dbReference type="EMBL" id="EHL29153.1"/>
    </source>
</evidence>
<evidence type="ECO:0000313" key="3">
    <source>
        <dbReference type="Proteomes" id="UP000002770"/>
    </source>
</evidence>
<name>G9EU79_9GAMM</name>
<dbReference type="AlphaFoldDB" id="G9EU79"/>
<accession>G9EU79</accession>